<gene>
    <name evidence="3" type="ORF">K1X11_018975</name>
</gene>
<proteinExistence type="predicted"/>
<dbReference type="Proteomes" id="UP000738431">
    <property type="component" value="Chromosome"/>
</dbReference>
<feature type="transmembrane region" description="Helical" evidence="2">
    <location>
        <begin position="143"/>
        <end position="164"/>
    </location>
</feature>
<dbReference type="EMBL" id="CP139781">
    <property type="protein sequence ID" value="WRQ86901.1"/>
    <property type="molecule type" value="Genomic_DNA"/>
</dbReference>
<organism evidence="3 4">
    <name type="scientific">Actomonas aquatica</name>
    <dbReference type="NCBI Taxonomy" id="2866162"/>
    <lineage>
        <taxon>Bacteria</taxon>
        <taxon>Pseudomonadati</taxon>
        <taxon>Verrucomicrobiota</taxon>
        <taxon>Opitutia</taxon>
        <taxon>Opitutales</taxon>
        <taxon>Opitutaceae</taxon>
        <taxon>Actomonas</taxon>
    </lineage>
</organism>
<dbReference type="InterPro" id="IPR005625">
    <property type="entry name" value="PepSY-ass_TM"/>
</dbReference>
<keyword evidence="2" id="KW-0472">Membrane</keyword>
<feature type="region of interest" description="Disordered" evidence="1">
    <location>
        <begin position="230"/>
        <end position="251"/>
    </location>
</feature>
<feature type="transmembrane region" description="Helical" evidence="2">
    <location>
        <begin position="195"/>
        <end position="218"/>
    </location>
</feature>
<feature type="transmembrane region" description="Helical" evidence="2">
    <location>
        <begin position="7"/>
        <end position="35"/>
    </location>
</feature>
<dbReference type="PANTHER" id="PTHR34219">
    <property type="entry name" value="IRON-REGULATED INNER MEMBRANE PROTEIN-RELATED"/>
    <property type="match status" value="1"/>
</dbReference>
<name>A0ABZ1C5W5_9BACT</name>
<reference evidence="3 4" key="1">
    <citation type="submission" date="2023-12" db="EMBL/GenBank/DDBJ databases">
        <title>Description of an unclassified Opitutus bacterium of Verrucomicrobiota.</title>
        <authorList>
            <person name="Zhang D.-F."/>
        </authorList>
    </citation>
    <scope>NUCLEOTIDE SEQUENCE [LARGE SCALE GENOMIC DNA]</scope>
    <source>
        <strain evidence="3 4">WL0086</strain>
    </source>
</reference>
<dbReference type="RefSeq" id="WP_221030736.1">
    <property type="nucleotide sequence ID" value="NZ_CP139781.1"/>
</dbReference>
<protein>
    <submittedName>
        <fullName evidence="3">PepSY-associated TM helix domain-containing protein</fullName>
    </submittedName>
</protein>
<dbReference type="PANTHER" id="PTHR34219:SF3">
    <property type="entry name" value="BLL7967 PROTEIN"/>
    <property type="match status" value="1"/>
</dbReference>
<feature type="compositionally biased region" description="Low complexity" evidence="1">
    <location>
        <begin position="241"/>
        <end position="251"/>
    </location>
</feature>
<feature type="transmembrane region" description="Helical" evidence="2">
    <location>
        <begin position="343"/>
        <end position="368"/>
    </location>
</feature>
<evidence type="ECO:0000313" key="4">
    <source>
        <dbReference type="Proteomes" id="UP000738431"/>
    </source>
</evidence>
<evidence type="ECO:0000256" key="1">
    <source>
        <dbReference type="SAM" id="MobiDB-lite"/>
    </source>
</evidence>
<keyword evidence="4" id="KW-1185">Reference proteome</keyword>
<keyword evidence="2" id="KW-0812">Transmembrane</keyword>
<sequence length="383" mass="41521">MKRFRSVLFWIHLCAGIVAGVIIFVMSFTGLALAFEQELIDWSQRDSRRVDPPADTAPLSAEALLAAFSAAHPDTEASTLALSSDPADAAVVRVGRRETYYLNPYTGAVLEPGSSAMEDFMHTMVAWHRWLGQSGDSRGIGKAITGASNAAYVVLAVTGLYLWFPRRWARRALRPSLWFTGASGKARDWNWHNVFGFWMLIPITVMAVSGMVISYQWAGKLVYTLAGEEAPTRRGPPGPPASASAPSTQEAPSAPVALDTFFTTAAAASPDWTSLSLSLPVRGDTARVSVKTPHDWPRTASTTLTVDGTAGTVTERETFADQSTGRQWRSWLRFLHTGQALGWIGQAIGAVGCLAGCFLVYTGFALSWRRFFGRKAKADATPA</sequence>
<keyword evidence="2" id="KW-1133">Transmembrane helix</keyword>
<evidence type="ECO:0000256" key="2">
    <source>
        <dbReference type="SAM" id="Phobius"/>
    </source>
</evidence>
<evidence type="ECO:0000313" key="3">
    <source>
        <dbReference type="EMBL" id="WRQ86901.1"/>
    </source>
</evidence>
<dbReference type="Pfam" id="PF03929">
    <property type="entry name" value="PepSY_TM"/>
    <property type="match status" value="1"/>
</dbReference>
<accession>A0ABZ1C5W5</accession>